<evidence type="ECO:0000313" key="3">
    <source>
        <dbReference type="Proteomes" id="UP000740557"/>
    </source>
</evidence>
<keyword evidence="1" id="KW-1133">Transmembrane helix</keyword>
<keyword evidence="1" id="KW-0472">Membrane</keyword>
<gene>
    <name evidence="2" type="ORF">KC980_02145</name>
</gene>
<proteinExistence type="predicted"/>
<keyword evidence="1" id="KW-0812">Transmembrane</keyword>
<sequence length="104" mass="11745">MSKQMNNKGFTPIVLIVVLVALLGVGGLYYYVTRLQNKVFESNEEIDLLYTNPSAEVQYEQFEQLNETENTPETINKEALDTLDALINEVETTSVDEADLDLNL</sequence>
<reference evidence="2" key="2">
    <citation type="journal article" date="2021" name="Microbiome">
        <title>Successional dynamics and alternative stable states in a saline activated sludge microbial community over 9 years.</title>
        <authorList>
            <person name="Wang Y."/>
            <person name="Ye J."/>
            <person name="Ju F."/>
            <person name="Liu L."/>
            <person name="Boyd J.A."/>
            <person name="Deng Y."/>
            <person name="Parks D.H."/>
            <person name="Jiang X."/>
            <person name="Yin X."/>
            <person name="Woodcroft B.J."/>
            <person name="Tyson G.W."/>
            <person name="Hugenholtz P."/>
            <person name="Polz M.F."/>
            <person name="Zhang T."/>
        </authorList>
    </citation>
    <scope>NUCLEOTIDE SEQUENCE</scope>
    <source>
        <strain evidence="2">HKST-UBA79</strain>
    </source>
</reference>
<dbReference type="EMBL" id="JAGQNX010000060">
    <property type="protein sequence ID" value="MCA9308290.1"/>
    <property type="molecule type" value="Genomic_DNA"/>
</dbReference>
<evidence type="ECO:0000313" key="2">
    <source>
        <dbReference type="EMBL" id="MCA9308290.1"/>
    </source>
</evidence>
<organism evidence="2 3">
    <name type="scientific">candidate division WWE3 bacterium</name>
    <dbReference type="NCBI Taxonomy" id="2053526"/>
    <lineage>
        <taxon>Bacteria</taxon>
        <taxon>Katanobacteria</taxon>
    </lineage>
</organism>
<comment type="caution">
    <text evidence="2">The sequence shown here is derived from an EMBL/GenBank/DDBJ whole genome shotgun (WGS) entry which is preliminary data.</text>
</comment>
<accession>A0A955EBE5</accession>
<dbReference type="AlphaFoldDB" id="A0A955EBE5"/>
<reference evidence="2" key="1">
    <citation type="submission" date="2020-04" db="EMBL/GenBank/DDBJ databases">
        <authorList>
            <person name="Zhang T."/>
        </authorList>
    </citation>
    <scope>NUCLEOTIDE SEQUENCE</scope>
    <source>
        <strain evidence="2">HKST-UBA79</strain>
    </source>
</reference>
<dbReference type="Proteomes" id="UP000740557">
    <property type="component" value="Unassembled WGS sequence"/>
</dbReference>
<protein>
    <submittedName>
        <fullName evidence="2">Uncharacterized protein</fullName>
    </submittedName>
</protein>
<name>A0A955EBE5_UNCKA</name>
<feature type="transmembrane region" description="Helical" evidence="1">
    <location>
        <begin position="12"/>
        <end position="32"/>
    </location>
</feature>
<evidence type="ECO:0000256" key="1">
    <source>
        <dbReference type="SAM" id="Phobius"/>
    </source>
</evidence>